<evidence type="ECO:0000256" key="12">
    <source>
        <dbReference type="ARBA" id="ARBA00023139"/>
    </source>
</evidence>
<comment type="subcellular location">
    <subcellularLocation>
        <location evidence="1">Cell outer membrane</location>
        <topology evidence="1">Multi-pass membrane protein</topology>
    </subcellularLocation>
</comment>
<dbReference type="Pfam" id="PF22461">
    <property type="entry name" value="SLBB_2"/>
    <property type="match status" value="2"/>
</dbReference>
<evidence type="ECO:0000259" key="18">
    <source>
        <dbReference type="Pfam" id="PF22461"/>
    </source>
</evidence>
<dbReference type="Gene3D" id="3.10.560.10">
    <property type="entry name" value="Outer membrane lipoprotein wza domain like"/>
    <property type="match status" value="3"/>
</dbReference>
<dbReference type="InterPro" id="IPR054765">
    <property type="entry name" value="SLBB_dom"/>
</dbReference>
<dbReference type="EMBL" id="JBAFSM010000005">
    <property type="protein sequence ID" value="MEG3436343.1"/>
    <property type="molecule type" value="Genomic_DNA"/>
</dbReference>
<evidence type="ECO:0000256" key="9">
    <source>
        <dbReference type="ARBA" id="ARBA00023065"/>
    </source>
</evidence>
<comment type="caution">
    <text evidence="19">The sequence shown here is derived from an EMBL/GenBank/DDBJ whole genome shotgun (WGS) entry which is preliminary data.</text>
</comment>
<dbReference type="InterPro" id="IPR003715">
    <property type="entry name" value="Poly_export_N"/>
</dbReference>
<evidence type="ECO:0000256" key="6">
    <source>
        <dbReference type="ARBA" id="ARBA00022692"/>
    </source>
</evidence>
<proteinExistence type="inferred from homology"/>
<evidence type="ECO:0000256" key="3">
    <source>
        <dbReference type="ARBA" id="ARBA00022448"/>
    </source>
</evidence>
<sequence>MNISPYLLIITIGGLTAGIEPVRSQVPPNNPATGNPPANFVTPRIPANPTNSPVPLTPAAPANPANPTNPALPTLPATGNVLPTPIDPGEYSLGSGDKVRITVFQVADLSGEYLVLPDGTLSLPLIGSVKVKDMTLTQASQAISKRYTAYLKRPVVTVSLLSPRPMQIAVAGEVNGPGTYTISLEQTQKAPLLTDLIRKAGGLTTVADIGQVQIRRNVNGQDRLLQANLWDLIQKGDQTQDIVLKDGDSILVPTKKNVDVAQTRQLADANFGIDSNRELNVTVVGEVNRPGAYRLTPTTVTSSDPNAGGTRRQPARLTQAIQQAGGIKPLANIREIQVYRYNRDGSRQMIPVDLWKLLQEGDINADLLLQEGDTISIPTATAISPEESATIASASFSPATIRVKVVGEVKQPGVIEVPPNTPLNQAILTAGDFDKRRADQSKVELIRLNPNGTVTKRTISVDFAQGINEAKNPTLQNNDVIVVDRNGLAATTDTIGTIVSPIGSVLGLFNFFNPFN</sequence>
<name>A0AAW9QSQ0_9CHRO</name>
<feature type="domain" description="Soluble ligand binding" evidence="17">
    <location>
        <begin position="281"/>
        <end position="297"/>
    </location>
</feature>
<keyword evidence="9" id="KW-0406">Ion transport</keyword>
<keyword evidence="8" id="KW-0625">Polysaccharide transport</keyword>
<keyword evidence="11" id="KW-0472">Membrane</keyword>
<dbReference type="Gene3D" id="3.30.1950.10">
    <property type="entry name" value="wza like domain"/>
    <property type="match status" value="1"/>
</dbReference>
<dbReference type="GO" id="GO:0015288">
    <property type="term" value="F:porin activity"/>
    <property type="evidence" value="ECO:0007669"/>
    <property type="project" value="UniProtKB-KW"/>
</dbReference>
<dbReference type="GO" id="GO:0015159">
    <property type="term" value="F:polysaccharide transmembrane transporter activity"/>
    <property type="evidence" value="ECO:0007669"/>
    <property type="project" value="InterPro"/>
</dbReference>
<dbReference type="PANTHER" id="PTHR33619">
    <property type="entry name" value="POLYSACCHARIDE EXPORT PROTEIN GFCE-RELATED"/>
    <property type="match status" value="1"/>
</dbReference>
<dbReference type="PANTHER" id="PTHR33619:SF3">
    <property type="entry name" value="POLYSACCHARIDE EXPORT PROTEIN GFCE-RELATED"/>
    <property type="match status" value="1"/>
</dbReference>
<dbReference type="AlphaFoldDB" id="A0AAW9QSQ0"/>
<dbReference type="InterPro" id="IPR019554">
    <property type="entry name" value="Soluble_ligand-bd"/>
</dbReference>
<dbReference type="GO" id="GO:0009279">
    <property type="term" value="C:cell outer membrane"/>
    <property type="evidence" value="ECO:0007669"/>
    <property type="project" value="UniProtKB-SubCell"/>
</dbReference>
<feature type="region of interest" description="Disordered" evidence="15">
    <location>
        <begin position="23"/>
        <end position="81"/>
    </location>
</feature>
<keyword evidence="5" id="KW-0762">Sugar transport</keyword>
<evidence type="ECO:0000256" key="5">
    <source>
        <dbReference type="ARBA" id="ARBA00022597"/>
    </source>
</evidence>
<keyword evidence="13" id="KW-0998">Cell outer membrane</keyword>
<evidence type="ECO:0000256" key="11">
    <source>
        <dbReference type="ARBA" id="ARBA00023136"/>
    </source>
</evidence>
<evidence type="ECO:0000256" key="13">
    <source>
        <dbReference type="ARBA" id="ARBA00023237"/>
    </source>
</evidence>
<dbReference type="Pfam" id="PF10531">
    <property type="entry name" value="SLBB"/>
    <property type="match status" value="2"/>
</dbReference>
<evidence type="ECO:0000256" key="4">
    <source>
        <dbReference type="ARBA" id="ARBA00022452"/>
    </source>
</evidence>
<evidence type="ECO:0000256" key="15">
    <source>
        <dbReference type="SAM" id="MobiDB-lite"/>
    </source>
</evidence>
<accession>A0AAW9QSQ0</accession>
<keyword evidence="3" id="KW-0813">Transport</keyword>
<feature type="domain" description="Soluble ligand binding" evidence="17">
    <location>
        <begin position="402"/>
        <end position="456"/>
    </location>
</feature>
<keyword evidence="6" id="KW-0812">Transmembrane</keyword>
<evidence type="ECO:0000256" key="7">
    <source>
        <dbReference type="ARBA" id="ARBA00022729"/>
    </source>
</evidence>
<organism evidence="19 20">
    <name type="scientific">Pannus brasiliensis CCIBt3594</name>
    <dbReference type="NCBI Taxonomy" id="1427578"/>
    <lineage>
        <taxon>Bacteria</taxon>
        <taxon>Bacillati</taxon>
        <taxon>Cyanobacteriota</taxon>
        <taxon>Cyanophyceae</taxon>
        <taxon>Oscillatoriophycideae</taxon>
        <taxon>Chroococcales</taxon>
        <taxon>Microcystaceae</taxon>
        <taxon>Pannus</taxon>
    </lineage>
</organism>
<keyword evidence="4" id="KW-1134">Transmembrane beta strand</keyword>
<evidence type="ECO:0000259" key="16">
    <source>
        <dbReference type="Pfam" id="PF02563"/>
    </source>
</evidence>
<dbReference type="GO" id="GO:0006811">
    <property type="term" value="P:monoatomic ion transport"/>
    <property type="evidence" value="ECO:0007669"/>
    <property type="project" value="UniProtKB-KW"/>
</dbReference>
<feature type="compositionally biased region" description="Low complexity" evidence="15">
    <location>
        <begin position="57"/>
        <end position="78"/>
    </location>
</feature>
<keyword evidence="20" id="KW-1185">Reference proteome</keyword>
<dbReference type="InterPro" id="IPR049712">
    <property type="entry name" value="Poly_export"/>
</dbReference>
<feature type="domain" description="SLBB" evidence="18">
    <location>
        <begin position="168"/>
        <end position="252"/>
    </location>
</feature>
<reference evidence="19 20" key="1">
    <citation type="submission" date="2024-01" db="EMBL/GenBank/DDBJ databases">
        <title>Genomic insights into the taxonomy and metabolism of the cyanobacterium Pannus brasiliensis CCIBt3594.</title>
        <authorList>
            <person name="Machado M."/>
            <person name="Botero N.B."/>
            <person name="Andreote A.P.D."/>
            <person name="Feitosa A.M.T."/>
            <person name="Popin R."/>
            <person name="Sivonen K."/>
            <person name="Fiore M.F."/>
        </authorList>
    </citation>
    <scope>NUCLEOTIDE SEQUENCE [LARGE SCALE GENOMIC DNA]</scope>
    <source>
        <strain evidence="19 20">CCIBt3594</strain>
    </source>
</reference>
<comment type="similarity">
    <text evidence="2">Belongs to the BexD/CtrA/VexA family.</text>
</comment>
<feature type="domain" description="Polysaccharide export protein N-terminal" evidence="16">
    <location>
        <begin position="88"/>
        <end position="160"/>
    </location>
</feature>
<evidence type="ECO:0000256" key="10">
    <source>
        <dbReference type="ARBA" id="ARBA00023114"/>
    </source>
</evidence>
<evidence type="ECO:0000256" key="14">
    <source>
        <dbReference type="ARBA" id="ARBA00023288"/>
    </source>
</evidence>
<dbReference type="Pfam" id="PF02563">
    <property type="entry name" value="Poly_export"/>
    <property type="match status" value="1"/>
</dbReference>
<protein>
    <submittedName>
        <fullName evidence="19">SLBB domain-containing protein</fullName>
    </submittedName>
</protein>
<keyword evidence="10" id="KW-0626">Porin</keyword>
<evidence type="ECO:0000256" key="2">
    <source>
        <dbReference type="ARBA" id="ARBA00009450"/>
    </source>
</evidence>
<evidence type="ECO:0000313" key="20">
    <source>
        <dbReference type="Proteomes" id="UP001328733"/>
    </source>
</evidence>
<feature type="domain" description="SLBB" evidence="18">
    <location>
        <begin position="312"/>
        <end position="376"/>
    </location>
</feature>
<evidence type="ECO:0000259" key="17">
    <source>
        <dbReference type="Pfam" id="PF10531"/>
    </source>
</evidence>
<dbReference type="GO" id="GO:0046930">
    <property type="term" value="C:pore complex"/>
    <property type="evidence" value="ECO:0007669"/>
    <property type="project" value="UniProtKB-KW"/>
</dbReference>
<evidence type="ECO:0000313" key="19">
    <source>
        <dbReference type="EMBL" id="MEG3436343.1"/>
    </source>
</evidence>
<dbReference type="Proteomes" id="UP001328733">
    <property type="component" value="Unassembled WGS sequence"/>
</dbReference>
<evidence type="ECO:0000256" key="1">
    <source>
        <dbReference type="ARBA" id="ARBA00004571"/>
    </source>
</evidence>
<keyword evidence="14" id="KW-0449">Lipoprotein</keyword>
<keyword evidence="12" id="KW-0564">Palmitate</keyword>
<evidence type="ECO:0000256" key="8">
    <source>
        <dbReference type="ARBA" id="ARBA00023047"/>
    </source>
</evidence>
<keyword evidence="7" id="KW-0732">Signal</keyword>
<gene>
    <name evidence="19" type="ORF">V0288_04355</name>
</gene>